<reference evidence="1" key="1">
    <citation type="submission" date="2022-11" db="EMBL/GenBank/DDBJ databases">
        <title>Centuries of genome instability and evolution in soft-shell clam transmissible cancer (bioRxiv).</title>
        <authorList>
            <person name="Hart S.F.M."/>
            <person name="Yonemitsu M.A."/>
            <person name="Giersch R.M."/>
            <person name="Beal B.F."/>
            <person name="Arriagada G."/>
            <person name="Davis B.W."/>
            <person name="Ostrander E.A."/>
            <person name="Goff S.P."/>
            <person name="Metzger M.J."/>
        </authorList>
    </citation>
    <scope>NUCLEOTIDE SEQUENCE</scope>
    <source>
        <strain evidence="1">MELC-2E11</strain>
        <tissue evidence="1">Siphon/mantle</tissue>
    </source>
</reference>
<gene>
    <name evidence="1" type="ORF">MAR_036500</name>
</gene>
<protein>
    <submittedName>
        <fullName evidence="1">LIN1-like protein</fullName>
    </submittedName>
</protein>
<dbReference type="EMBL" id="CP111024">
    <property type="protein sequence ID" value="WAR22831.1"/>
    <property type="molecule type" value="Genomic_DNA"/>
</dbReference>
<evidence type="ECO:0000313" key="1">
    <source>
        <dbReference type="EMBL" id="WAR22831.1"/>
    </source>
</evidence>
<evidence type="ECO:0000313" key="2">
    <source>
        <dbReference type="Proteomes" id="UP001164746"/>
    </source>
</evidence>
<keyword evidence="2" id="KW-1185">Reference proteome</keyword>
<name>A0ABY7FPJ2_MYAAR</name>
<sequence length="235" mass="27049">MNRLKTAWCADDRPRQTLCMSYVNYKTDKRQFRRLHRNSVNQYLVKLDQEIDRKAEEDSKGFWCLVKRRRNTKKNLVGAGLNFDGSVVRDQSVITGKWAEYFQELYTPMTDERFDNAWKETAETEVSNVNPECVSNAIAVAPTGKAAGDDRIQHEHLKCAKEVLSPILANLFTQMLRQGYIPASMKRGIIITLHKGGKTREDNPDNYRAVTLISIFLSYSSTFCWLVHVITFCVT</sequence>
<dbReference type="Proteomes" id="UP001164746">
    <property type="component" value="Chromosome 13"/>
</dbReference>
<organism evidence="1 2">
    <name type="scientific">Mya arenaria</name>
    <name type="common">Soft-shell clam</name>
    <dbReference type="NCBI Taxonomy" id="6604"/>
    <lineage>
        <taxon>Eukaryota</taxon>
        <taxon>Metazoa</taxon>
        <taxon>Spiralia</taxon>
        <taxon>Lophotrochozoa</taxon>
        <taxon>Mollusca</taxon>
        <taxon>Bivalvia</taxon>
        <taxon>Autobranchia</taxon>
        <taxon>Heteroconchia</taxon>
        <taxon>Euheterodonta</taxon>
        <taxon>Imparidentia</taxon>
        <taxon>Neoheterodontei</taxon>
        <taxon>Myida</taxon>
        <taxon>Myoidea</taxon>
        <taxon>Myidae</taxon>
        <taxon>Mya</taxon>
    </lineage>
</organism>
<accession>A0ABY7FPJ2</accession>
<dbReference type="PANTHER" id="PTHR19446">
    <property type="entry name" value="REVERSE TRANSCRIPTASES"/>
    <property type="match status" value="1"/>
</dbReference>
<proteinExistence type="predicted"/>